<dbReference type="InterPro" id="IPR027417">
    <property type="entry name" value="P-loop_NTPase"/>
</dbReference>
<keyword evidence="1" id="KW-0547">Nucleotide-binding</keyword>
<evidence type="ECO:0000259" key="5">
    <source>
        <dbReference type="Pfam" id="PF13614"/>
    </source>
</evidence>
<keyword evidence="3" id="KW-0175">Coiled coil</keyword>
<feature type="coiled-coil region" evidence="3">
    <location>
        <begin position="419"/>
        <end position="488"/>
    </location>
</feature>
<proteinExistence type="predicted"/>
<dbReference type="AlphaFoldDB" id="A0A3F2ZS52"/>
<sequence length="490" mass="55497">MIISSYCPSGKVGKTTTSLALAKIAEKRGLKTCVLEFDFSPGDIPTLLDLDISKNILDLIAGYTDTAIQQPKTENFKVVIAGYPDYVSQFTSTDVRNALEQLNEFFDLVIVDIQPNFIDSCIDIFEVSDYILLVLNNNYEIVSRAVGNLEWGIKSNYFSKDKMQILVNKASKKQKDDFLTNSMLQQTNSELYLPILNTVPLFKNFQGYNDERFLKYINDTFSTLFPQYNNEDNKDKKEGFFSKLFKGKEKSRQKNEKNTDHLSLPSVNLSSIGEDSMGDTKNLDLGELFNGNDNINKNIVTEENSILNNNEINIGPTSNQSSDYIAEQSAEQSNEIINTNDDMDEYVKQVTNENNMSNAKPVDTITNTNEYTSQEFQENNEAIMNNTPNYNEPLATESTFQNASLGEALAFQNNIVEILNNANKKITELEATNKKLEATNANLINTINQKEEEVLSYKNQYSTINKLIENEKNKMQNIKNSLKNLINTIE</sequence>
<dbReference type="Gene3D" id="3.40.50.300">
    <property type="entry name" value="P-loop containing nucleotide triphosphate hydrolases"/>
    <property type="match status" value="1"/>
</dbReference>
<dbReference type="Pfam" id="PF13614">
    <property type="entry name" value="AAA_31"/>
    <property type="match status" value="1"/>
</dbReference>
<protein>
    <submittedName>
        <fullName evidence="6">Septum formation inhibitor-activating ATPase</fullName>
    </submittedName>
</protein>
<dbReference type="InterPro" id="IPR025669">
    <property type="entry name" value="AAA_dom"/>
</dbReference>
<dbReference type="RefSeq" id="WP_012720167.1">
    <property type="nucleotide sequence ID" value="NC_012654.1"/>
</dbReference>
<geneLocation type="plasmid" evidence="6 7">
    <name>pCLJ</name>
</geneLocation>
<gene>
    <name evidence="6" type="ordered locus">CLJ_0232</name>
</gene>
<evidence type="ECO:0000256" key="3">
    <source>
        <dbReference type="SAM" id="Coils"/>
    </source>
</evidence>
<dbReference type="GO" id="GO:0009898">
    <property type="term" value="C:cytoplasmic side of plasma membrane"/>
    <property type="evidence" value="ECO:0007669"/>
    <property type="project" value="TreeGrafter"/>
</dbReference>
<dbReference type="EMBL" id="CP001081">
    <property type="protein sequence ID" value="ACQ51169.1"/>
    <property type="molecule type" value="Genomic_DNA"/>
</dbReference>
<dbReference type="KEGG" id="cbi:CLJ_0232"/>
<feature type="domain" description="AAA" evidence="5">
    <location>
        <begin position="2"/>
        <end position="138"/>
    </location>
</feature>
<organism evidence="6 7">
    <name type="scientific">Clostridium botulinum (strain 657 / Type Ba4)</name>
    <dbReference type="NCBI Taxonomy" id="515621"/>
    <lineage>
        <taxon>Bacteria</taxon>
        <taxon>Bacillati</taxon>
        <taxon>Bacillota</taxon>
        <taxon>Clostridia</taxon>
        <taxon>Eubacteriales</taxon>
        <taxon>Clostridiaceae</taxon>
        <taxon>Clostridium</taxon>
    </lineage>
</organism>
<dbReference type="PANTHER" id="PTHR43384">
    <property type="entry name" value="SEPTUM SITE-DETERMINING PROTEIN MIND HOMOLOG, CHLOROPLASTIC-RELATED"/>
    <property type="match status" value="1"/>
</dbReference>
<accession>A0A3F2ZS52</accession>
<keyword evidence="2" id="KW-0067">ATP-binding</keyword>
<reference evidence="7" key="2">
    <citation type="submission" date="2008-05" db="EMBL/GenBank/DDBJ databases">
        <title>Genome sequence of Clostridium botulinum Ba4 strain 657 plasmid pCLJ.</title>
        <authorList>
            <person name="Shrivastava S."/>
            <person name="Brown J.L."/>
            <person name="Bruce D."/>
            <person name="Detter C."/>
            <person name="Munk C."/>
            <person name="Smith L.A."/>
            <person name="Smith T.J."/>
            <person name="Sutton G."/>
            <person name="Brettin T.S."/>
        </authorList>
    </citation>
    <scope>NUCLEOTIDE SEQUENCE [LARGE SCALE GENOMIC DNA]</scope>
    <source>
        <strain evidence="7">657 / Type Ba4</strain>
        <plasmid evidence="7">pCLJ</plasmid>
    </source>
</reference>
<keyword evidence="6" id="KW-0614">Plasmid</keyword>
<feature type="region of interest" description="Disordered" evidence="4">
    <location>
        <begin position="248"/>
        <end position="275"/>
    </location>
</feature>
<dbReference type="InterPro" id="IPR050625">
    <property type="entry name" value="ParA/MinD_ATPase"/>
</dbReference>
<evidence type="ECO:0000313" key="7">
    <source>
        <dbReference type="Proteomes" id="UP000002333"/>
    </source>
</evidence>
<feature type="compositionally biased region" description="Basic and acidic residues" evidence="4">
    <location>
        <begin position="248"/>
        <end position="260"/>
    </location>
</feature>
<dbReference type="PANTHER" id="PTHR43384:SF6">
    <property type="entry name" value="SEPTUM SITE-DETERMINING PROTEIN MIND HOMOLOG, CHLOROPLASTIC"/>
    <property type="match status" value="1"/>
</dbReference>
<dbReference type="GO" id="GO:0051782">
    <property type="term" value="P:negative regulation of cell division"/>
    <property type="evidence" value="ECO:0007669"/>
    <property type="project" value="TreeGrafter"/>
</dbReference>
<dbReference type="GO" id="GO:0005829">
    <property type="term" value="C:cytosol"/>
    <property type="evidence" value="ECO:0007669"/>
    <property type="project" value="TreeGrafter"/>
</dbReference>
<dbReference type="GO" id="GO:0016887">
    <property type="term" value="F:ATP hydrolysis activity"/>
    <property type="evidence" value="ECO:0007669"/>
    <property type="project" value="TreeGrafter"/>
</dbReference>
<reference evidence="6 7" key="1">
    <citation type="journal article" date="2007" name="PLoS ONE">
        <title>Analysis of the neurotoxin complex genes in Clostridium botulinum A1-A4 and B1 strains: BoNT/A3, /Ba4 and /B1 clusters are located within plasmids.</title>
        <authorList>
            <person name="Smith T.J."/>
            <person name="Hill K.K."/>
            <person name="Foley B.T."/>
            <person name="Detter J.C."/>
            <person name="Munk A.C."/>
            <person name="Bruce D.C."/>
            <person name="Doggett N.A."/>
            <person name="Smith L.A."/>
            <person name="Marks J.D."/>
            <person name="Xie G."/>
            <person name="Brettin T.S."/>
        </authorList>
    </citation>
    <scope>NUCLEOTIDE SEQUENCE [LARGE SCALE GENOMIC DNA]</scope>
    <source>
        <strain evidence="7">657 / Type Ba4</strain>
    </source>
</reference>
<evidence type="ECO:0000256" key="4">
    <source>
        <dbReference type="SAM" id="MobiDB-lite"/>
    </source>
</evidence>
<evidence type="ECO:0000313" key="6">
    <source>
        <dbReference type="EMBL" id="ACQ51169.1"/>
    </source>
</evidence>
<dbReference type="GO" id="GO:0005524">
    <property type="term" value="F:ATP binding"/>
    <property type="evidence" value="ECO:0007669"/>
    <property type="project" value="UniProtKB-KW"/>
</dbReference>
<dbReference type="Proteomes" id="UP000002333">
    <property type="component" value="Plasmid pCLJ"/>
</dbReference>
<evidence type="ECO:0000256" key="2">
    <source>
        <dbReference type="ARBA" id="ARBA00022840"/>
    </source>
</evidence>
<dbReference type="SUPFAM" id="SSF52540">
    <property type="entry name" value="P-loop containing nucleoside triphosphate hydrolases"/>
    <property type="match status" value="1"/>
</dbReference>
<evidence type="ECO:0000256" key="1">
    <source>
        <dbReference type="ARBA" id="ARBA00022741"/>
    </source>
</evidence>
<name>A0A3F2ZS52_CLOB6</name>